<sequence>MPRALSQNLETIAALQSFCIFGYQTDDPLTAVAQQEYFLSCASRLMTNDLILVCADVEQEPAWGLFLISGVDPDGVQLQNVAGLTPDTINGLTFLRSALVPTPSKRAKAATAAKKSPRKAA</sequence>
<evidence type="ECO:0000313" key="2">
    <source>
        <dbReference type="Proteomes" id="UP000761264"/>
    </source>
</evidence>
<organism evidence="1 2">
    <name type="scientific">Pelagibius litoralis</name>
    <dbReference type="NCBI Taxonomy" id="374515"/>
    <lineage>
        <taxon>Bacteria</taxon>
        <taxon>Pseudomonadati</taxon>
        <taxon>Pseudomonadota</taxon>
        <taxon>Alphaproteobacteria</taxon>
        <taxon>Rhodospirillales</taxon>
        <taxon>Rhodovibrionaceae</taxon>
        <taxon>Pelagibius</taxon>
    </lineage>
</organism>
<dbReference type="RefSeq" id="WP_167232097.1">
    <property type="nucleotide sequence ID" value="NZ_JAAQPH010000053.1"/>
</dbReference>
<gene>
    <name evidence="1" type="ORF">HBA54_28475</name>
</gene>
<name>A0A967F3Q2_9PROT</name>
<reference evidence="1" key="1">
    <citation type="submission" date="2020-03" db="EMBL/GenBank/DDBJ databases">
        <title>Genome of Pelagibius litoralis DSM 21314T.</title>
        <authorList>
            <person name="Wang G."/>
        </authorList>
    </citation>
    <scope>NUCLEOTIDE SEQUENCE</scope>
    <source>
        <strain evidence="1">DSM 21314</strain>
    </source>
</reference>
<proteinExistence type="predicted"/>
<dbReference type="AlphaFoldDB" id="A0A967F3Q2"/>
<keyword evidence="2" id="KW-1185">Reference proteome</keyword>
<evidence type="ECO:0000313" key="1">
    <source>
        <dbReference type="EMBL" id="NIA72530.1"/>
    </source>
</evidence>
<comment type="caution">
    <text evidence="1">The sequence shown here is derived from an EMBL/GenBank/DDBJ whole genome shotgun (WGS) entry which is preliminary data.</text>
</comment>
<accession>A0A967F3Q2</accession>
<dbReference type="Proteomes" id="UP000761264">
    <property type="component" value="Unassembled WGS sequence"/>
</dbReference>
<protein>
    <submittedName>
        <fullName evidence="1">Uncharacterized protein</fullName>
    </submittedName>
</protein>
<dbReference type="EMBL" id="JAAQPH010000053">
    <property type="protein sequence ID" value="NIA72530.1"/>
    <property type="molecule type" value="Genomic_DNA"/>
</dbReference>